<gene>
    <name evidence="2" type="ORF">ONZ51_g8472</name>
</gene>
<dbReference type="CDD" id="cd09917">
    <property type="entry name" value="F-box_SF"/>
    <property type="match status" value="1"/>
</dbReference>
<evidence type="ECO:0000313" key="3">
    <source>
        <dbReference type="Proteomes" id="UP001215151"/>
    </source>
</evidence>
<dbReference type="AlphaFoldDB" id="A0AAD7TNH6"/>
<dbReference type="InterPro" id="IPR001810">
    <property type="entry name" value="F-box_dom"/>
</dbReference>
<dbReference type="InterPro" id="IPR032675">
    <property type="entry name" value="LRR_dom_sf"/>
</dbReference>
<proteinExistence type="predicted"/>
<dbReference type="Gene3D" id="3.80.10.10">
    <property type="entry name" value="Ribonuclease Inhibitor"/>
    <property type="match status" value="1"/>
</dbReference>
<keyword evidence="3" id="KW-1185">Reference proteome</keyword>
<dbReference type="Proteomes" id="UP001215151">
    <property type="component" value="Unassembled WGS sequence"/>
</dbReference>
<evidence type="ECO:0000313" key="2">
    <source>
        <dbReference type="EMBL" id="KAJ8472487.1"/>
    </source>
</evidence>
<protein>
    <recommendedName>
        <fullName evidence="1">F-box domain-containing protein</fullName>
    </recommendedName>
</protein>
<dbReference type="EMBL" id="JAPEVG010000257">
    <property type="protein sequence ID" value="KAJ8472487.1"/>
    <property type="molecule type" value="Genomic_DNA"/>
</dbReference>
<organism evidence="2 3">
    <name type="scientific">Trametes cubensis</name>
    <dbReference type="NCBI Taxonomy" id="1111947"/>
    <lineage>
        <taxon>Eukaryota</taxon>
        <taxon>Fungi</taxon>
        <taxon>Dikarya</taxon>
        <taxon>Basidiomycota</taxon>
        <taxon>Agaricomycotina</taxon>
        <taxon>Agaricomycetes</taxon>
        <taxon>Polyporales</taxon>
        <taxon>Polyporaceae</taxon>
        <taxon>Trametes</taxon>
    </lineage>
</organism>
<sequence length="441" mass="49491">MLIAKQGLRERDEAPPVKVVLDNLPPEVLHVIFQHAAHDDKPTILACSLVSWNWREMSLPHLFSSLTVKRSLDYDDFSNFLAEHPNLTRHIRRLVLGFLPKCYSDGLPHATIRPTLTSVDLFQITAKLPRLHTLVLQGVWLAEAPGDIPSLPSVTPRMLEEVVIHGCSAPREEPLPLRALLGILIAYPATTISLQSIFVTFAHLAIIGPASTKHFVDFSLHGVCVPSAPTQLSMTQRQMSYVLLELLSIMLEGRSYDTSNSLSRSEWTTWVTRKLVQVSTRRNLCPVQRGPVINQTDAACGLLDFWRILRLNKCSNLEYIQVNIALVFPWPAPHNVRPLPPVPFTTVCIALLDQLPNTLRTVAFKIRSPDEAYIYDANWLNLQELDEALVARFPSLEQVHVMLHGYIRWVECTRLIRSAMAKCGQRGILSIGGQGPGRGWA</sequence>
<dbReference type="Pfam" id="PF12937">
    <property type="entry name" value="F-box-like"/>
    <property type="match status" value="1"/>
</dbReference>
<feature type="domain" description="F-box" evidence="1">
    <location>
        <begin position="21"/>
        <end position="64"/>
    </location>
</feature>
<dbReference type="SUPFAM" id="SSF81383">
    <property type="entry name" value="F-box domain"/>
    <property type="match status" value="1"/>
</dbReference>
<dbReference type="InterPro" id="IPR036047">
    <property type="entry name" value="F-box-like_dom_sf"/>
</dbReference>
<comment type="caution">
    <text evidence="2">The sequence shown here is derived from an EMBL/GenBank/DDBJ whole genome shotgun (WGS) entry which is preliminary data.</text>
</comment>
<reference evidence="2" key="1">
    <citation type="submission" date="2022-11" db="EMBL/GenBank/DDBJ databases">
        <title>Genome Sequence of Cubamyces cubensis.</title>
        <authorList>
            <person name="Buettner E."/>
        </authorList>
    </citation>
    <scope>NUCLEOTIDE SEQUENCE</scope>
    <source>
        <strain evidence="2">MPL-01</strain>
    </source>
</reference>
<accession>A0AAD7TNH6</accession>
<name>A0AAD7TNH6_9APHY</name>
<evidence type="ECO:0000259" key="1">
    <source>
        <dbReference type="Pfam" id="PF12937"/>
    </source>
</evidence>